<reference evidence="1 2" key="1">
    <citation type="journal article" date="2022" name="Plant J.">
        <title>Chromosome-level genome of Camellia lanceoleosa provides a valuable resource for understanding genome evolution and self-incompatibility.</title>
        <authorList>
            <person name="Gong W."/>
            <person name="Xiao S."/>
            <person name="Wang L."/>
            <person name="Liao Z."/>
            <person name="Chang Y."/>
            <person name="Mo W."/>
            <person name="Hu G."/>
            <person name="Li W."/>
            <person name="Zhao G."/>
            <person name="Zhu H."/>
            <person name="Hu X."/>
            <person name="Ji K."/>
            <person name="Xiang X."/>
            <person name="Song Q."/>
            <person name="Yuan D."/>
            <person name="Jin S."/>
            <person name="Zhang L."/>
        </authorList>
    </citation>
    <scope>NUCLEOTIDE SEQUENCE [LARGE SCALE GENOMIC DNA]</scope>
    <source>
        <strain evidence="1">SQ_2022a</strain>
    </source>
</reference>
<evidence type="ECO:0000313" key="1">
    <source>
        <dbReference type="EMBL" id="KAI8019113.1"/>
    </source>
</evidence>
<proteinExistence type="predicted"/>
<protein>
    <submittedName>
        <fullName evidence="1">Uncharacterized protein</fullName>
    </submittedName>
</protein>
<keyword evidence="2" id="KW-1185">Reference proteome</keyword>
<organism evidence="1 2">
    <name type="scientific">Camellia lanceoleosa</name>
    <dbReference type="NCBI Taxonomy" id="1840588"/>
    <lineage>
        <taxon>Eukaryota</taxon>
        <taxon>Viridiplantae</taxon>
        <taxon>Streptophyta</taxon>
        <taxon>Embryophyta</taxon>
        <taxon>Tracheophyta</taxon>
        <taxon>Spermatophyta</taxon>
        <taxon>Magnoliopsida</taxon>
        <taxon>eudicotyledons</taxon>
        <taxon>Gunneridae</taxon>
        <taxon>Pentapetalae</taxon>
        <taxon>asterids</taxon>
        <taxon>Ericales</taxon>
        <taxon>Theaceae</taxon>
        <taxon>Camellia</taxon>
    </lineage>
</organism>
<name>A0ACC0HZZ9_9ERIC</name>
<accession>A0ACC0HZZ9</accession>
<dbReference type="EMBL" id="CM045759">
    <property type="protein sequence ID" value="KAI8019113.1"/>
    <property type="molecule type" value="Genomic_DNA"/>
</dbReference>
<comment type="caution">
    <text evidence="1">The sequence shown here is derived from an EMBL/GenBank/DDBJ whole genome shotgun (WGS) entry which is preliminary data.</text>
</comment>
<gene>
    <name evidence="1" type="ORF">LOK49_LG04G03301</name>
</gene>
<evidence type="ECO:0000313" key="2">
    <source>
        <dbReference type="Proteomes" id="UP001060215"/>
    </source>
</evidence>
<dbReference type="Proteomes" id="UP001060215">
    <property type="component" value="Chromosome 2"/>
</dbReference>
<sequence>MEQRRDEPESESEFNLREWGVKARMVSRENTSSRRFSASNIRSFRESFRSNITNISSTASSPGYTLREEIDPSTYSFTTALKALQARSGNSWEWLTSSSPDGLALNSKWNEAEKYICNPVSGEVPTQCLSSKTLINGGGGRSFRNLAASGRITMSAPLVYTTSSHSRLLPSNPNSLTSLQNQLHFPFQEKKEVGGSMTRDVGTQSTPPPELSSSSSSSPPPLTSPAASTPPIQERFIKRAEPEEVDVDDSPLTATTSNLKFLEKVEAKEIREKGETKRNEQFVKEEDEISKRKIKTKQIYRCNRQGGCFLSWRSLWIKKSQKDKHKPRNNNSNNNVYFIHHFNGCYS</sequence>